<protein>
    <submittedName>
        <fullName evidence="2">DUF1295 domain-containing protein</fullName>
    </submittedName>
</protein>
<organism evidence="2 3">
    <name type="scientific">Allohahella marinimesophila</name>
    <dbReference type="NCBI Taxonomy" id="1054972"/>
    <lineage>
        <taxon>Bacteria</taxon>
        <taxon>Pseudomonadati</taxon>
        <taxon>Pseudomonadota</taxon>
        <taxon>Gammaproteobacteria</taxon>
        <taxon>Oceanospirillales</taxon>
        <taxon>Hahellaceae</taxon>
        <taxon>Allohahella</taxon>
    </lineage>
</organism>
<evidence type="ECO:0000313" key="2">
    <source>
        <dbReference type="EMBL" id="GAA3963848.1"/>
    </source>
</evidence>
<name>A0ABP7PDD4_9GAMM</name>
<dbReference type="PANTHER" id="PTHR32251:SF17">
    <property type="entry name" value="STEROID 5-ALPHA REDUCTASE C-TERMINAL DOMAIN-CONTAINING PROTEIN"/>
    <property type="match status" value="1"/>
</dbReference>
<feature type="transmembrane region" description="Helical" evidence="1">
    <location>
        <begin position="39"/>
        <end position="58"/>
    </location>
</feature>
<gene>
    <name evidence="2" type="ORF">GCM10022278_22080</name>
</gene>
<dbReference type="Proteomes" id="UP001501337">
    <property type="component" value="Unassembled WGS sequence"/>
</dbReference>
<feature type="transmembrane region" description="Helical" evidence="1">
    <location>
        <begin position="108"/>
        <end position="132"/>
    </location>
</feature>
<sequence>MSIVEDYTALWVIPLLMLPIFLIGWLVQLKKKNASWVDVIWALGVAVCGGLAAVLGGGDPALRMLIGAIYLVWFGRLGWHLLTRVAGDEHEDGRYAHMRDWAGAKAPWLFLLFYIMQASWVSIFTLPAVVVANGALPPFWALIVGLLIIVIAWVGESLADRQLAAFKRESGNSGKTCRKGLWRYSRHPNYFFEWLQWFGYPLLGLQAAYGDLLWLAPLIVFVFLYYVTGIPFTERQAIRSRGDDYRQYQRTTSMFFPWRPKT</sequence>
<keyword evidence="1" id="KW-0812">Transmembrane</keyword>
<feature type="transmembrane region" description="Helical" evidence="1">
    <location>
        <begin position="6"/>
        <end position="27"/>
    </location>
</feature>
<dbReference type="PROSITE" id="PS50244">
    <property type="entry name" value="S5A_REDUCTASE"/>
    <property type="match status" value="1"/>
</dbReference>
<feature type="transmembrane region" description="Helical" evidence="1">
    <location>
        <begin position="138"/>
        <end position="159"/>
    </location>
</feature>
<dbReference type="RefSeq" id="WP_344806249.1">
    <property type="nucleotide sequence ID" value="NZ_BAABBO010000009.1"/>
</dbReference>
<keyword evidence="1" id="KW-0472">Membrane</keyword>
<feature type="transmembrane region" description="Helical" evidence="1">
    <location>
        <begin position="64"/>
        <end position="87"/>
    </location>
</feature>
<dbReference type="Gene3D" id="1.20.120.1630">
    <property type="match status" value="1"/>
</dbReference>
<dbReference type="InterPro" id="IPR010721">
    <property type="entry name" value="UstE-like"/>
</dbReference>
<dbReference type="PANTHER" id="PTHR32251">
    <property type="entry name" value="3-OXO-5-ALPHA-STEROID 4-DEHYDROGENASE"/>
    <property type="match status" value="1"/>
</dbReference>
<feature type="transmembrane region" description="Helical" evidence="1">
    <location>
        <begin position="214"/>
        <end position="232"/>
    </location>
</feature>
<dbReference type="EMBL" id="BAABBO010000009">
    <property type="protein sequence ID" value="GAA3963848.1"/>
    <property type="molecule type" value="Genomic_DNA"/>
</dbReference>
<comment type="caution">
    <text evidence="2">The sequence shown here is derived from an EMBL/GenBank/DDBJ whole genome shotgun (WGS) entry which is preliminary data.</text>
</comment>
<dbReference type="Pfam" id="PF06966">
    <property type="entry name" value="DUF1295"/>
    <property type="match status" value="1"/>
</dbReference>
<evidence type="ECO:0000256" key="1">
    <source>
        <dbReference type="SAM" id="Phobius"/>
    </source>
</evidence>
<keyword evidence="3" id="KW-1185">Reference proteome</keyword>
<proteinExistence type="predicted"/>
<keyword evidence="1" id="KW-1133">Transmembrane helix</keyword>
<evidence type="ECO:0000313" key="3">
    <source>
        <dbReference type="Proteomes" id="UP001501337"/>
    </source>
</evidence>
<accession>A0ABP7PDD4</accession>
<reference evidence="3" key="1">
    <citation type="journal article" date="2019" name="Int. J. Syst. Evol. Microbiol.">
        <title>The Global Catalogue of Microorganisms (GCM) 10K type strain sequencing project: providing services to taxonomists for standard genome sequencing and annotation.</title>
        <authorList>
            <consortium name="The Broad Institute Genomics Platform"/>
            <consortium name="The Broad Institute Genome Sequencing Center for Infectious Disease"/>
            <person name="Wu L."/>
            <person name="Ma J."/>
        </authorList>
    </citation>
    <scope>NUCLEOTIDE SEQUENCE [LARGE SCALE GENOMIC DNA]</scope>
    <source>
        <strain evidence="3">JCM 17555</strain>
    </source>
</reference>